<feature type="compositionally biased region" description="Basic residues" evidence="1">
    <location>
        <begin position="341"/>
        <end position="394"/>
    </location>
</feature>
<feature type="compositionally biased region" description="Polar residues" evidence="1">
    <location>
        <begin position="520"/>
        <end position="529"/>
    </location>
</feature>
<feature type="region of interest" description="Disordered" evidence="1">
    <location>
        <begin position="187"/>
        <end position="262"/>
    </location>
</feature>
<feature type="compositionally biased region" description="Basic and acidic residues" evidence="1">
    <location>
        <begin position="187"/>
        <end position="213"/>
    </location>
</feature>
<organism evidence="2 3">
    <name type="scientific">Halocaridina rubra</name>
    <name type="common">Hawaiian red shrimp</name>
    <dbReference type="NCBI Taxonomy" id="373956"/>
    <lineage>
        <taxon>Eukaryota</taxon>
        <taxon>Metazoa</taxon>
        <taxon>Ecdysozoa</taxon>
        <taxon>Arthropoda</taxon>
        <taxon>Crustacea</taxon>
        <taxon>Multicrustacea</taxon>
        <taxon>Malacostraca</taxon>
        <taxon>Eumalacostraca</taxon>
        <taxon>Eucarida</taxon>
        <taxon>Decapoda</taxon>
        <taxon>Pleocyemata</taxon>
        <taxon>Caridea</taxon>
        <taxon>Atyoidea</taxon>
        <taxon>Atyidae</taxon>
        <taxon>Halocaridina</taxon>
    </lineage>
</organism>
<name>A0AAN8WLK6_HALRR</name>
<feature type="compositionally biased region" description="Basic and acidic residues" evidence="1">
    <location>
        <begin position="146"/>
        <end position="172"/>
    </location>
</feature>
<protein>
    <submittedName>
        <fullName evidence="2">Uncharacterized protein</fullName>
    </submittedName>
</protein>
<feature type="region of interest" description="Disordered" evidence="1">
    <location>
        <begin position="136"/>
        <end position="172"/>
    </location>
</feature>
<feature type="compositionally biased region" description="Basic and acidic residues" evidence="1">
    <location>
        <begin position="395"/>
        <end position="406"/>
    </location>
</feature>
<sequence length="564" mass="67090">MEMKNVLDPKENMRHLNSKTLPSGQRSAKHLGTEEAMNKKKTSAPTDTYSENGDMSSENTEDKIPETKLGHDAAQESLTKNNNENNEHKRIENKFHHNIIKKTKSAKEKSINSKAKKGETLNGGYIKSASAYMSEKRKTKMNVQEHPMEKQQIKPKDMKIDENKKQDVLDHKSDTLMVLKKTTVEGTETKMKDVNNKETDLSMKNRKENNEKGRQKKSKRKPEKGRRRRRRRKGKHGGGRPKRRRRKRKKHNNKVIKGNKKKNPLMAKLIIFSTRLQKFLMRHNVNIRKIPKNLRMRDLNSYFRNPEEKKKLRRHIKEAKTMLKGKKRHRVKKKGKKTMKIFKMTTKKKGGKRKRKKNRRKGGKRGRNRRKKRGRGKGKYKRKEVGKRGYMKHNKNTERGDAKNKDNLSINKRIKGKVDINGKQINQNRDGENNENKKDKLLKAKKKETKMKWKEEKKELRKTMKKELRKRLKEKQRERKKNKNKRQGKRKKRGRKRKPNKKKRGKKNKRKRKNKRRKNPSLTLSKNTLRTRFISQDPSLTLSKNTLRTRFIHKSFWINSRTVS</sequence>
<gene>
    <name evidence="2" type="ORF">SK128_012567</name>
</gene>
<dbReference type="EMBL" id="JAXCGZ010018896">
    <property type="protein sequence ID" value="KAK7067232.1"/>
    <property type="molecule type" value="Genomic_DNA"/>
</dbReference>
<evidence type="ECO:0000256" key="1">
    <source>
        <dbReference type="SAM" id="MobiDB-lite"/>
    </source>
</evidence>
<comment type="caution">
    <text evidence="2">The sequence shown here is derived from an EMBL/GenBank/DDBJ whole genome shotgun (WGS) entry which is preliminary data.</text>
</comment>
<keyword evidence="3" id="KW-1185">Reference proteome</keyword>
<evidence type="ECO:0000313" key="2">
    <source>
        <dbReference type="EMBL" id="KAK7067232.1"/>
    </source>
</evidence>
<feature type="region of interest" description="Disordered" evidence="1">
    <location>
        <begin position="1"/>
        <end position="121"/>
    </location>
</feature>
<proteinExistence type="predicted"/>
<feature type="compositionally biased region" description="Basic and acidic residues" evidence="1">
    <location>
        <begin position="429"/>
        <end position="442"/>
    </location>
</feature>
<feature type="compositionally biased region" description="Polar residues" evidence="1">
    <location>
        <begin position="43"/>
        <end position="58"/>
    </location>
</feature>
<feature type="region of interest" description="Disordered" evidence="1">
    <location>
        <begin position="341"/>
        <end position="529"/>
    </location>
</feature>
<feature type="compositionally biased region" description="Basic and acidic residues" evidence="1">
    <location>
        <begin position="450"/>
        <end position="466"/>
    </location>
</feature>
<feature type="compositionally biased region" description="Basic and acidic residues" evidence="1">
    <location>
        <begin position="60"/>
        <end position="74"/>
    </location>
</feature>
<dbReference type="AlphaFoldDB" id="A0AAN8WLK6"/>
<accession>A0AAN8WLK6</accession>
<feature type="compositionally biased region" description="Basic and acidic residues" evidence="1">
    <location>
        <begin position="105"/>
        <end position="119"/>
    </location>
</feature>
<evidence type="ECO:0000313" key="3">
    <source>
        <dbReference type="Proteomes" id="UP001381693"/>
    </source>
</evidence>
<feature type="compositionally biased region" description="Basic residues" evidence="1">
    <location>
        <begin position="214"/>
        <end position="262"/>
    </location>
</feature>
<feature type="compositionally biased region" description="Basic and acidic residues" evidence="1">
    <location>
        <begin position="85"/>
        <end position="95"/>
    </location>
</feature>
<feature type="compositionally biased region" description="Basic residues" evidence="1">
    <location>
        <begin position="467"/>
        <end position="519"/>
    </location>
</feature>
<feature type="compositionally biased region" description="Basic and acidic residues" evidence="1">
    <location>
        <begin position="1"/>
        <end position="14"/>
    </location>
</feature>
<reference evidence="2 3" key="1">
    <citation type="submission" date="2023-11" db="EMBL/GenBank/DDBJ databases">
        <title>Halocaridina rubra genome assembly.</title>
        <authorList>
            <person name="Smith C."/>
        </authorList>
    </citation>
    <scope>NUCLEOTIDE SEQUENCE [LARGE SCALE GENOMIC DNA]</scope>
    <source>
        <strain evidence="2">EP-1</strain>
        <tissue evidence="2">Whole</tissue>
    </source>
</reference>
<dbReference type="Proteomes" id="UP001381693">
    <property type="component" value="Unassembled WGS sequence"/>
</dbReference>